<feature type="transmembrane region" description="Helical" evidence="6">
    <location>
        <begin position="313"/>
        <end position="337"/>
    </location>
</feature>
<evidence type="ECO:0000313" key="7">
    <source>
        <dbReference type="EMBL" id="GBC62223.1"/>
    </source>
</evidence>
<dbReference type="GO" id="GO:0005886">
    <property type="term" value="C:plasma membrane"/>
    <property type="evidence" value="ECO:0007669"/>
    <property type="project" value="UniProtKB-SubCell"/>
</dbReference>
<name>A0A401FZ58_9BACT</name>
<evidence type="ECO:0000256" key="1">
    <source>
        <dbReference type="ARBA" id="ARBA00004651"/>
    </source>
</evidence>
<dbReference type="AlphaFoldDB" id="A0A401FZ58"/>
<accession>A0A401FZ58</accession>
<reference evidence="8" key="2">
    <citation type="submission" date="2019-01" db="EMBL/GenBank/DDBJ databases">
        <title>Genome sequence of Desulfonema ishimotonii strain Tokyo 01.</title>
        <authorList>
            <person name="Fukui M."/>
        </authorList>
    </citation>
    <scope>NUCLEOTIDE SEQUENCE [LARGE SCALE GENOMIC DNA]</scope>
    <source>
        <strain evidence="8">Tokyo 01</strain>
    </source>
</reference>
<keyword evidence="5 6" id="KW-0472">Membrane</keyword>
<dbReference type="PANTHER" id="PTHR30250:SF26">
    <property type="entry name" value="PSMA PROTEIN"/>
    <property type="match status" value="1"/>
</dbReference>
<dbReference type="Pfam" id="PF01943">
    <property type="entry name" value="Polysacc_synt"/>
    <property type="match status" value="1"/>
</dbReference>
<sequence length="487" mass="53591">MSALFFLTPFLVRHIGESGYGFYILLTSVSGFLGLMNLGLGEATLRYVAYYHSCNDEAGINRVVGSTLFVYLLMGITASLGLYHAADYLVGFLDLTDISHSLAAELFRITCAAFCIRFVSGPFFAIPQAVLRYDITSRLLIAENVVRVAGSIYVVNKGFGIHGLIFLNLFLAVFFLVITFIAAGRVMPGIRLMPVPTKEGLKEIFNYGIFSFLSQMVGIAWQYTDRMLLGILVGTGAVAYFSVPQELVLRFLGIGASAGAVLMPKFSSIRNKEQLCFLYLNSTAILMTITFVIFTPLAVLFQDFIRLWVSPEFATQSGFIGTLLAASCVIRGAFIPYQELFKGIGKPQYLLMITILSSGTILIADLILIPAHGLAGAGYAFCLSPMWGIACIFFVYLRIFHMKSPEPLIRLVFIPMITGFGCMGLSFWFRTLLPDEIGWKMLIFMAGNIIGITAGVMVTCNLVLGSADNPLKILFSETKVKFRKMVS</sequence>
<feature type="transmembrane region" description="Helical" evidence="6">
    <location>
        <begin position="441"/>
        <end position="464"/>
    </location>
</feature>
<keyword evidence="3 6" id="KW-0812">Transmembrane</keyword>
<feature type="transmembrane region" description="Helical" evidence="6">
    <location>
        <begin position="20"/>
        <end position="40"/>
    </location>
</feature>
<feature type="transmembrane region" description="Helical" evidence="6">
    <location>
        <begin position="408"/>
        <end position="429"/>
    </location>
</feature>
<feature type="transmembrane region" description="Helical" evidence="6">
    <location>
        <begin position="68"/>
        <end position="86"/>
    </location>
</feature>
<feature type="transmembrane region" description="Helical" evidence="6">
    <location>
        <begin position="204"/>
        <end position="223"/>
    </location>
</feature>
<feature type="transmembrane region" description="Helical" evidence="6">
    <location>
        <begin position="377"/>
        <end position="396"/>
    </location>
</feature>
<feature type="transmembrane region" description="Helical" evidence="6">
    <location>
        <begin position="276"/>
        <end position="301"/>
    </location>
</feature>
<organism evidence="7 8">
    <name type="scientific">Desulfonema ishimotonii</name>
    <dbReference type="NCBI Taxonomy" id="45657"/>
    <lineage>
        <taxon>Bacteria</taxon>
        <taxon>Pseudomonadati</taxon>
        <taxon>Thermodesulfobacteriota</taxon>
        <taxon>Desulfobacteria</taxon>
        <taxon>Desulfobacterales</taxon>
        <taxon>Desulfococcaceae</taxon>
        <taxon>Desulfonema</taxon>
    </lineage>
</organism>
<evidence type="ECO:0000256" key="5">
    <source>
        <dbReference type="ARBA" id="ARBA00023136"/>
    </source>
</evidence>
<dbReference type="EMBL" id="BEXT01000001">
    <property type="protein sequence ID" value="GBC62223.1"/>
    <property type="molecule type" value="Genomic_DNA"/>
</dbReference>
<keyword evidence="4 6" id="KW-1133">Transmembrane helix</keyword>
<feature type="transmembrane region" description="Helical" evidence="6">
    <location>
        <begin position="349"/>
        <end position="371"/>
    </location>
</feature>
<keyword evidence="2" id="KW-1003">Cell membrane</keyword>
<protein>
    <submittedName>
        <fullName evidence="7">Uncharacterized protein</fullName>
    </submittedName>
</protein>
<evidence type="ECO:0000256" key="4">
    <source>
        <dbReference type="ARBA" id="ARBA00022989"/>
    </source>
</evidence>
<evidence type="ECO:0000256" key="6">
    <source>
        <dbReference type="SAM" id="Phobius"/>
    </source>
</evidence>
<dbReference type="Proteomes" id="UP000288096">
    <property type="component" value="Unassembled WGS sequence"/>
</dbReference>
<reference evidence="8" key="1">
    <citation type="submission" date="2017-11" db="EMBL/GenBank/DDBJ databases">
        <authorList>
            <person name="Watanabe M."/>
            <person name="Kojima H."/>
        </authorList>
    </citation>
    <scope>NUCLEOTIDE SEQUENCE [LARGE SCALE GENOMIC DNA]</scope>
    <source>
        <strain evidence="8">Tokyo 01</strain>
    </source>
</reference>
<evidence type="ECO:0000313" key="8">
    <source>
        <dbReference type="Proteomes" id="UP000288096"/>
    </source>
</evidence>
<feature type="transmembrane region" description="Helical" evidence="6">
    <location>
        <begin position="161"/>
        <end position="183"/>
    </location>
</feature>
<feature type="transmembrane region" description="Helical" evidence="6">
    <location>
        <begin position="247"/>
        <end position="264"/>
    </location>
</feature>
<evidence type="ECO:0000256" key="2">
    <source>
        <dbReference type="ARBA" id="ARBA00022475"/>
    </source>
</evidence>
<keyword evidence="8" id="KW-1185">Reference proteome</keyword>
<evidence type="ECO:0000256" key="3">
    <source>
        <dbReference type="ARBA" id="ARBA00022692"/>
    </source>
</evidence>
<comment type="subcellular location">
    <subcellularLocation>
        <location evidence="1">Cell membrane</location>
        <topology evidence="1">Multi-pass membrane protein</topology>
    </subcellularLocation>
</comment>
<dbReference type="InterPro" id="IPR002797">
    <property type="entry name" value="Polysacc_synth"/>
</dbReference>
<gene>
    <name evidence="7" type="ORF">DENIS_3192</name>
</gene>
<proteinExistence type="predicted"/>
<comment type="caution">
    <text evidence="7">The sequence shown here is derived from an EMBL/GenBank/DDBJ whole genome shotgun (WGS) entry which is preliminary data.</text>
</comment>
<dbReference type="PANTHER" id="PTHR30250">
    <property type="entry name" value="PST FAMILY PREDICTED COLANIC ACID TRANSPORTER"/>
    <property type="match status" value="1"/>
</dbReference>
<dbReference type="InterPro" id="IPR050833">
    <property type="entry name" value="Poly_Biosynth_Transport"/>
</dbReference>